<sequence length="372" mass="41733">MSTTTCLSVLRFASPTTTEGDDLPSSSALPFQRLTDRILQHFSVSNETTDTASMHVIQISNRYFTAQVALLSEESTQQSTLHKEDGIVLVWDDDHANADWIQLLNAVHEQMEAAGGGELLRLCVGLSTTTTTRSQRTPKEIEDEYSQRVLWCLDRGYEYIPACDLSEEGVSRGHGERDKEGFARLVEAIQGTVWSSAVMATSTQQKLKSTYQETIAVVEQSDPKNDNDGSDEERMNQYVPPDPSMLLVSTNKEDEEREKKAQEALMKDVNKETTNLSTLSEVHGESSQTALREEDRVNERLFNQFEGAIQEASRIRDLSRSGQLTDEERRQRAGDAAMMLVNLLDQMGYDDDDEDDGNSSIEGEEEKEEKVD</sequence>
<dbReference type="OrthoDB" id="1741717at2759"/>
<feature type="compositionally biased region" description="Acidic residues" evidence="1">
    <location>
        <begin position="348"/>
        <end position="372"/>
    </location>
</feature>
<dbReference type="PANTHER" id="PTHR14659:SF1">
    <property type="entry name" value="ALPHA- AND GAMMA-ADAPTIN-BINDING PROTEIN P34"/>
    <property type="match status" value="1"/>
</dbReference>
<feature type="region of interest" description="Disordered" evidence="1">
    <location>
        <begin position="345"/>
        <end position="372"/>
    </location>
</feature>
<accession>A0A1Z5JM17</accession>
<dbReference type="Gene3D" id="3.40.50.11960">
    <property type="match status" value="1"/>
</dbReference>
<organism evidence="2 3">
    <name type="scientific">Fistulifera solaris</name>
    <name type="common">Oleaginous diatom</name>
    <dbReference type="NCBI Taxonomy" id="1519565"/>
    <lineage>
        <taxon>Eukaryota</taxon>
        <taxon>Sar</taxon>
        <taxon>Stramenopiles</taxon>
        <taxon>Ochrophyta</taxon>
        <taxon>Bacillariophyta</taxon>
        <taxon>Bacillariophyceae</taxon>
        <taxon>Bacillariophycidae</taxon>
        <taxon>Naviculales</taxon>
        <taxon>Naviculaceae</taxon>
        <taxon>Fistulifera</taxon>
    </lineage>
</organism>
<dbReference type="PANTHER" id="PTHR14659">
    <property type="entry name" value="ALPHA- AND GAMMA-ADAPTIN-BINDING PROTEIN P34"/>
    <property type="match status" value="1"/>
</dbReference>
<comment type="caution">
    <text evidence="2">The sequence shown here is derived from an EMBL/GenBank/DDBJ whole genome shotgun (WGS) entry which is preliminary data.</text>
</comment>
<protein>
    <submittedName>
        <fullName evidence="2">Uncharacterized protein</fullName>
    </submittedName>
</protein>
<dbReference type="InterPro" id="IPR019341">
    <property type="entry name" value="Alpha/Gamma-adaptin-bd_p34"/>
</dbReference>
<proteinExistence type="predicted"/>
<dbReference type="InParanoid" id="A0A1Z5JM17"/>
<evidence type="ECO:0000313" key="2">
    <source>
        <dbReference type="EMBL" id="GAX15047.1"/>
    </source>
</evidence>
<reference evidence="2 3" key="1">
    <citation type="journal article" date="2015" name="Plant Cell">
        <title>Oil accumulation by the oleaginous diatom Fistulifera solaris as revealed by the genome and transcriptome.</title>
        <authorList>
            <person name="Tanaka T."/>
            <person name="Maeda Y."/>
            <person name="Veluchamy A."/>
            <person name="Tanaka M."/>
            <person name="Abida H."/>
            <person name="Marechal E."/>
            <person name="Bowler C."/>
            <person name="Muto M."/>
            <person name="Sunaga Y."/>
            <person name="Tanaka M."/>
            <person name="Yoshino T."/>
            <person name="Taniguchi T."/>
            <person name="Fukuda Y."/>
            <person name="Nemoto M."/>
            <person name="Matsumoto M."/>
            <person name="Wong P.S."/>
            <person name="Aburatani S."/>
            <person name="Fujibuchi W."/>
        </authorList>
    </citation>
    <scope>NUCLEOTIDE SEQUENCE [LARGE SCALE GENOMIC DNA]</scope>
    <source>
        <strain evidence="2 3">JPCC DA0580</strain>
    </source>
</reference>
<evidence type="ECO:0000256" key="1">
    <source>
        <dbReference type="SAM" id="MobiDB-lite"/>
    </source>
</evidence>
<name>A0A1Z5JM17_FISSO</name>
<evidence type="ECO:0000313" key="3">
    <source>
        <dbReference type="Proteomes" id="UP000198406"/>
    </source>
</evidence>
<dbReference type="EMBL" id="BDSP01000087">
    <property type="protein sequence ID" value="GAX15047.1"/>
    <property type="molecule type" value="Genomic_DNA"/>
</dbReference>
<keyword evidence="3" id="KW-1185">Reference proteome</keyword>
<gene>
    <name evidence="2" type="ORF">FisN_12Lh258</name>
</gene>
<feature type="region of interest" description="Disordered" evidence="1">
    <location>
        <begin position="218"/>
        <end position="258"/>
    </location>
</feature>
<dbReference type="Proteomes" id="UP000198406">
    <property type="component" value="Unassembled WGS sequence"/>
</dbReference>
<feature type="compositionally biased region" description="Basic and acidic residues" evidence="1">
    <location>
        <begin position="221"/>
        <end position="235"/>
    </location>
</feature>
<dbReference type="AlphaFoldDB" id="A0A1Z5JM17"/>